<dbReference type="AlphaFoldDB" id="A0A1V9JUZ5"/>
<evidence type="ECO:0000313" key="2">
    <source>
        <dbReference type="EMBL" id="MBF4435042.1"/>
    </source>
</evidence>
<sequence>MIYKMVIEFSGGKIIVTPHELVVRVLGDLAITLQAQADAVQLIGRGANVISVNCSESKWSIKLDNEEQIQQLSQQLGCNIL</sequence>
<accession>A0A1V9JUZ5</accession>
<dbReference type="Proteomes" id="UP000786185">
    <property type="component" value="Unassembled WGS sequence"/>
</dbReference>
<reference evidence="1 3" key="1">
    <citation type="submission" date="2018-12" db="EMBL/GenBank/DDBJ databases">
        <title>Characterization and Draft Genome of Vibrio anguillarum J360 Marine Pathogen Isolated from an Outbreak in Lumpfish (Cyclopterus lumpus).</title>
        <authorList>
            <person name="Vasquez J.I."/>
            <person name="Cao T."/>
            <person name="Chakraborty S."/>
            <person name="Gnanagobal H."/>
            <person name="Wescot J."/>
            <person name="Boyce D."/>
            <person name="Santander J."/>
        </authorList>
    </citation>
    <scope>NUCLEOTIDE SEQUENCE [LARGE SCALE GENOMIC DNA]</scope>
    <source>
        <strain evidence="1 3">J360</strain>
    </source>
</reference>
<gene>
    <name evidence="1" type="ORF">DYL72_19520</name>
    <name evidence="2" type="ORF">ERJ77_11005</name>
</gene>
<dbReference type="Pfam" id="PF11869">
    <property type="entry name" value="DUF3389"/>
    <property type="match status" value="1"/>
</dbReference>
<dbReference type="Proteomes" id="UP000256923">
    <property type="component" value="Chromosome 2"/>
</dbReference>
<name>A0A1V9JUZ5_VIBAN</name>
<protein>
    <submittedName>
        <fullName evidence="2">DUF3389 domain-containing protein</fullName>
    </submittedName>
</protein>
<reference evidence="2" key="2">
    <citation type="journal article" date="2021" name="PeerJ">
        <title>Analysis of 44 Vibrio anguillarum genomes reveals high genetic diversity.</title>
        <authorList>
            <person name="Hansen M.J."/>
            <person name="Dalsgaard I."/>
        </authorList>
    </citation>
    <scope>NUCLEOTIDE SEQUENCE</scope>
    <source>
        <strain evidence="2">850617-1/1</strain>
    </source>
</reference>
<evidence type="ECO:0000313" key="1">
    <source>
        <dbReference type="EMBL" id="AZS27100.1"/>
    </source>
</evidence>
<evidence type="ECO:0000313" key="4">
    <source>
        <dbReference type="Proteomes" id="UP000786185"/>
    </source>
</evidence>
<dbReference type="OrthoDB" id="6271555at2"/>
<organism evidence="2 4">
    <name type="scientific">Vibrio anguillarum</name>
    <name type="common">Listonella anguillarum</name>
    <dbReference type="NCBI Taxonomy" id="55601"/>
    <lineage>
        <taxon>Bacteria</taxon>
        <taxon>Pseudomonadati</taxon>
        <taxon>Pseudomonadota</taxon>
        <taxon>Gammaproteobacteria</taxon>
        <taxon>Vibrionales</taxon>
        <taxon>Vibrionaceae</taxon>
        <taxon>Vibrio</taxon>
    </lineage>
</organism>
<evidence type="ECO:0000313" key="3">
    <source>
        <dbReference type="Proteomes" id="UP000256923"/>
    </source>
</evidence>
<dbReference type="EMBL" id="CP034673">
    <property type="protein sequence ID" value="AZS27100.1"/>
    <property type="molecule type" value="Genomic_DNA"/>
</dbReference>
<dbReference type="EMBL" id="SCLC01000006">
    <property type="protein sequence ID" value="MBF4435042.1"/>
    <property type="molecule type" value="Genomic_DNA"/>
</dbReference>
<proteinExistence type="predicted"/>
<dbReference type="InterPro" id="IPR021811">
    <property type="entry name" value="DUF3389"/>
</dbReference>